<evidence type="ECO:0008006" key="3">
    <source>
        <dbReference type="Google" id="ProtNLM"/>
    </source>
</evidence>
<sequence>MMKQANKIIDFFGNVIKDQQMTAGHVSLYVSLFQLWKIHEYKNPFRISRREVMKLSRIKSFPTYYKCIKELHHAGFIIYSPKYNSYEGSFIEIIDFEDDFFGKNETVQNQRTVSSDKMCFSFPVFSEVEIYFLEQDLRSDQANQFYSQYQSKNGKVGYDRSVKCWKSAARNWIYTYKNTNQNQKT</sequence>
<comment type="caution">
    <text evidence="1">The sequence shown here is derived from an EMBL/GenBank/DDBJ whole genome shotgun (WGS) entry which is preliminary data.</text>
</comment>
<reference evidence="1" key="1">
    <citation type="submission" date="2022-10" db="EMBL/GenBank/DDBJ databases">
        <title>Chryseobacterium babae sp. nov. isolated from the gut of the beetle Oryctes rhinoceros, and Chryseobacterium kimseyorum sp. nov., isolated from a stick insect rearing cage.</title>
        <authorList>
            <person name="Shelomi M."/>
            <person name="Han C.-J."/>
            <person name="Chen W.-M."/>
            <person name="Chen H.-K."/>
            <person name="Liaw S.-J."/>
            <person name="Muhle E."/>
            <person name="Clermont D."/>
        </authorList>
    </citation>
    <scope>NUCLEOTIDE SEQUENCE</scope>
    <source>
        <strain evidence="1">09-1422</strain>
    </source>
</reference>
<dbReference type="EMBL" id="JAPDHW010000016">
    <property type="protein sequence ID" value="MCW3170267.1"/>
    <property type="molecule type" value="Genomic_DNA"/>
</dbReference>
<dbReference type="Proteomes" id="UP001163731">
    <property type="component" value="Unassembled WGS sequence"/>
</dbReference>
<keyword evidence="2" id="KW-1185">Reference proteome</keyword>
<protein>
    <recommendedName>
        <fullName evidence="3">Transcriptional regulator</fullName>
    </recommendedName>
</protein>
<dbReference type="RefSeq" id="WP_264751421.1">
    <property type="nucleotide sequence ID" value="NZ_JAPDHW010000016.1"/>
</dbReference>
<evidence type="ECO:0000313" key="1">
    <source>
        <dbReference type="EMBL" id="MCW3170267.1"/>
    </source>
</evidence>
<accession>A0ABT3I2H9</accession>
<gene>
    <name evidence="1" type="ORF">OMO38_17195</name>
</gene>
<evidence type="ECO:0000313" key="2">
    <source>
        <dbReference type="Proteomes" id="UP001163731"/>
    </source>
</evidence>
<organism evidence="1 2">
    <name type="scientific">Chryseobacterium kimseyorum</name>
    <dbReference type="NCBI Taxonomy" id="2984028"/>
    <lineage>
        <taxon>Bacteria</taxon>
        <taxon>Pseudomonadati</taxon>
        <taxon>Bacteroidota</taxon>
        <taxon>Flavobacteriia</taxon>
        <taxon>Flavobacteriales</taxon>
        <taxon>Weeksellaceae</taxon>
        <taxon>Chryseobacterium group</taxon>
        <taxon>Chryseobacterium</taxon>
    </lineage>
</organism>
<name>A0ABT3I2H9_9FLAO</name>
<proteinExistence type="predicted"/>